<evidence type="ECO:0000256" key="3">
    <source>
        <dbReference type="ARBA" id="ARBA00022795"/>
    </source>
</evidence>
<dbReference type="AlphaFoldDB" id="A0A139BXR0"/>
<comment type="caution">
    <text evidence="11">The sequence shown here is derived from an EMBL/GenBank/DDBJ whole genome shotgun (WGS) entry which is preliminary data.</text>
</comment>
<dbReference type="EMBL" id="LSLI01000002">
    <property type="protein sequence ID" value="KXS33766.1"/>
    <property type="molecule type" value="Genomic_DNA"/>
</dbReference>
<dbReference type="PIRSF" id="PIRSF003159">
    <property type="entry name" value="FlhC"/>
    <property type="match status" value="1"/>
</dbReference>
<keyword evidence="11" id="KW-0282">Flagellum</keyword>
<feature type="binding site" evidence="9">
    <location>
        <position position="161"/>
    </location>
    <ligand>
        <name>Zn(2+)</name>
        <dbReference type="ChEBI" id="CHEBI:29105"/>
    </ligand>
</feature>
<organism evidence="11 12">
    <name type="scientific">Candidatus Gallionella acididurans</name>
    <dbReference type="NCBI Taxonomy" id="1796491"/>
    <lineage>
        <taxon>Bacteria</taxon>
        <taxon>Pseudomonadati</taxon>
        <taxon>Pseudomonadota</taxon>
        <taxon>Betaproteobacteria</taxon>
        <taxon>Nitrosomonadales</taxon>
        <taxon>Gallionellaceae</taxon>
        <taxon>Gallionella</taxon>
    </lineage>
</organism>
<keyword evidence="11" id="KW-0966">Cell projection</keyword>
<sequence>MAYKSVVAEAQQVRIAIDLIRLGARLQLLQEETALSRERLLKLYKEIKGESPSKGMLPYSTDWFISWQPNIHSSLFMDIYQFMVKHAGISGVESLITAYHLYLDQIQGIDGGEPVLSITRAWSLLRFFNAGMLQLIPCEICGGRFVSHVNDLNVHYVCGICHPPARAGKTRAVKLVAKVA</sequence>
<dbReference type="NCBIfam" id="NF009365">
    <property type="entry name" value="PRK12722.1"/>
    <property type="match status" value="1"/>
</dbReference>
<feature type="binding site" evidence="9">
    <location>
        <position position="138"/>
    </location>
    <ligand>
        <name>Zn(2+)</name>
        <dbReference type="ChEBI" id="CHEBI:29105"/>
    </ligand>
</feature>
<comment type="function">
    <text evidence="9">Functions in complex with FlhD as a master transcriptional regulator that regulates transcription of several flagellar and non-flagellar operons by binding to their promoter region. Activates expression of class 2 flagellar genes, including fliA, which is a flagellum-specific sigma factor that turns on the class 3 genes. Also regulates genes whose products function in a variety of physiological pathways.</text>
</comment>
<keyword evidence="1 9" id="KW-0963">Cytoplasm</keyword>
<evidence type="ECO:0000256" key="4">
    <source>
        <dbReference type="ARBA" id="ARBA00022833"/>
    </source>
</evidence>
<evidence type="ECO:0000256" key="5">
    <source>
        <dbReference type="ARBA" id="ARBA00023015"/>
    </source>
</evidence>
<evidence type="ECO:0000313" key="12">
    <source>
        <dbReference type="Proteomes" id="UP000070578"/>
    </source>
</evidence>
<evidence type="ECO:0000256" key="2">
    <source>
        <dbReference type="ARBA" id="ARBA00022723"/>
    </source>
</evidence>
<keyword evidence="2 9" id="KW-0479">Metal-binding</keyword>
<evidence type="ECO:0000256" key="10">
    <source>
        <dbReference type="PIRNR" id="PIRNR003159"/>
    </source>
</evidence>
<dbReference type="PATRIC" id="fig|1796491.3.peg.167"/>
<dbReference type="SUPFAM" id="SSF160930">
    <property type="entry name" value="FlhC-like"/>
    <property type="match status" value="1"/>
</dbReference>
<dbReference type="GO" id="GO:1902208">
    <property type="term" value="P:regulation of bacterial-type flagellum assembly"/>
    <property type="evidence" value="ECO:0007669"/>
    <property type="project" value="UniProtKB-UniRule"/>
</dbReference>
<accession>A0A139BXR0</accession>
<dbReference type="GO" id="GO:0008270">
    <property type="term" value="F:zinc ion binding"/>
    <property type="evidence" value="ECO:0007669"/>
    <property type="project" value="UniProtKB-UniRule"/>
</dbReference>
<dbReference type="GO" id="GO:0005737">
    <property type="term" value="C:cytoplasm"/>
    <property type="evidence" value="ECO:0007669"/>
    <property type="project" value="UniProtKB-SubCell"/>
</dbReference>
<dbReference type="InterPro" id="IPR007944">
    <property type="entry name" value="FlhC"/>
</dbReference>
<keyword evidence="11" id="KW-0969">Cilium</keyword>
<dbReference type="GO" id="GO:0044781">
    <property type="term" value="P:bacterial-type flagellum organization"/>
    <property type="evidence" value="ECO:0007669"/>
    <property type="project" value="UniProtKB-KW"/>
</dbReference>
<evidence type="ECO:0000256" key="1">
    <source>
        <dbReference type="ARBA" id="ARBA00022490"/>
    </source>
</evidence>
<evidence type="ECO:0000256" key="9">
    <source>
        <dbReference type="HAMAP-Rule" id="MF_01891"/>
    </source>
</evidence>
<comment type="subcellular location">
    <subcellularLocation>
        <location evidence="9 10">Cytoplasm</location>
    </subcellularLocation>
</comment>
<feature type="binding site" evidence="9">
    <location>
        <position position="158"/>
    </location>
    <ligand>
        <name>Zn(2+)</name>
        <dbReference type="ChEBI" id="CHEBI:29105"/>
    </ligand>
</feature>
<dbReference type="Pfam" id="PF05280">
    <property type="entry name" value="FlhC"/>
    <property type="match status" value="1"/>
</dbReference>
<reference evidence="11 12" key="2">
    <citation type="submission" date="2016-03" db="EMBL/GenBank/DDBJ databases">
        <title>New uncultured bacterium of the family Gallionellaceae from acid mine drainage: description and reconstruction of genome based on metagenomic analysis of microbial community.</title>
        <authorList>
            <person name="Kadnikov V."/>
            <person name="Ivasenko D."/>
            <person name="Beletsky A."/>
            <person name="Mardanov A."/>
            <person name="Danilova E."/>
            <person name="Pimenov N."/>
            <person name="Karnachuk O."/>
            <person name="Ravin N."/>
        </authorList>
    </citation>
    <scope>NUCLEOTIDE SEQUENCE [LARGE SCALE GENOMIC DNA]</scope>
    <source>
        <strain evidence="11">ShG14-8</strain>
    </source>
</reference>
<evidence type="ECO:0000256" key="6">
    <source>
        <dbReference type="ARBA" id="ARBA00023125"/>
    </source>
</evidence>
<dbReference type="GO" id="GO:0045893">
    <property type="term" value="P:positive regulation of DNA-templated transcription"/>
    <property type="evidence" value="ECO:0007669"/>
    <property type="project" value="InterPro"/>
</dbReference>
<comment type="subunit">
    <text evidence="9">Heterohexamer composed of two FlhC and four FlhD subunits. Each FlhC binds a FlhD dimer, forming a heterotrimer, and a hexamer assembles by dimerization of two heterotrimers.</text>
</comment>
<comment type="similarity">
    <text evidence="9 10">Belongs to the FlhC family.</text>
</comment>
<keyword evidence="6 9" id="KW-0238">DNA-binding</keyword>
<protein>
    <recommendedName>
        <fullName evidence="9 10">Flagellar transcriptional regulator FlhC</fullName>
    </recommendedName>
</protein>
<keyword evidence="4 9" id="KW-0862">Zinc</keyword>
<gene>
    <name evidence="9" type="primary">flhC</name>
    <name evidence="11" type="ORF">AWT59_0156</name>
</gene>
<dbReference type="GO" id="GO:0003677">
    <property type="term" value="F:DNA binding"/>
    <property type="evidence" value="ECO:0007669"/>
    <property type="project" value="UniProtKB-UniRule"/>
</dbReference>
<dbReference type="Proteomes" id="UP000070578">
    <property type="component" value="Unassembled WGS sequence"/>
</dbReference>
<reference evidence="11 12" key="1">
    <citation type="submission" date="2016-02" db="EMBL/GenBank/DDBJ databases">
        <authorList>
            <person name="Wen L."/>
            <person name="He K."/>
            <person name="Yang H."/>
        </authorList>
    </citation>
    <scope>NUCLEOTIDE SEQUENCE [LARGE SCALE GENOMIC DNA]</scope>
    <source>
        <strain evidence="11">ShG14-8</strain>
    </source>
</reference>
<evidence type="ECO:0000313" key="11">
    <source>
        <dbReference type="EMBL" id="KXS33766.1"/>
    </source>
</evidence>
<dbReference type="HAMAP" id="MF_01891">
    <property type="entry name" value="FhlC"/>
    <property type="match status" value="1"/>
</dbReference>
<keyword evidence="8 9" id="KW-0804">Transcription</keyword>
<name>A0A139BXR0_9PROT</name>
<keyword evidence="7 9" id="KW-0010">Activator</keyword>
<keyword evidence="3 9" id="KW-1005">Bacterial flagellum biogenesis</keyword>
<evidence type="ECO:0000256" key="7">
    <source>
        <dbReference type="ARBA" id="ARBA00023159"/>
    </source>
</evidence>
<proteinExistence type="inferred from homology"/>
<comment type="cofactor">
    <cofactor evidence="9">
        <name>Zn(2+)</name>
        <dbReference type="ChEBI" id="CHEBI:29105"/>
    </cofactor>
    <text evidence="9">Binds 1 zinc ion per subunit.</text>
</comment>
<feature type="binding site" evidence="9">
    <location>
        <position position="141"/>
    </location>
    <ligand>
        <name>Zn(2+)</name>
        <dbReference type="ChEBI" id="CHEBI:29105"/>
    </ligand>
</feature>
<evidence type="ECO:0000256" key="8">
    <source>
        <dbReference type="ARBA" id="ARBA00023163"/>
    </source>
</evidence>
<keyword evidence="5 9" id="KW-0805">Transcription regulation</keyword>